<dbReference type="Proteomes" id="UP000320244">
    <property type="component" value="Unassembled WGS sequence"/>
</dbReference>
<name>A0A563E805_9MICO</name>
<dbReference type="AlphaFoldDB" id="A0A563E805"/>
<gene>
    <name evidence="1" type="ORF">FGL98_02465</name>
</gene>
<dbReference type="RefSeq" id="WP_146315069.1">
    <property type="nucleotide sequence ID" value="NZ_VCQV01000002.1"/>
</dbReference>
<reference evidence="1 2" key="1">
    <citation type="submission" date="2019-05" db="EMBL/GenBank/DDBJ databases">
        <authorList>
            <person name="Lee S.D."/>
        </authorList>
    </citation>
    <scope>NUCLEOTIDE SEQUENCE [LARGE SCALE GENOMIC DNA]</scope>
    <source>
        <strain evidence="1 2">C5-26</strain>
    </source>
</reference>
<organism evidence="1 2">
    <name type="scientific">Leekyejoonella antrihumi</name>
    <dbReference type="NCBI Taxonomy" id="1660198"/>
    <lineage>
        <taxon>Bacteria</taxon>
        <taxon>Bacillati</taxon>
        <taxon>Actinomycetota</taxon>
        <taxon>Actinomycetes</taxon>
        <taxon>Micrococcales</taxon>
        <taxon>Dermacoccaceae</taxon>
        <taxon>Leekyejoonella</taxon>
    </lineage>
</organism>
<accession>A0A563E805</accession>
<comment type="caution">
    <text evidence="1">The sequence shown here is derived from an EMBL/GenBank/DDBJ whole genome shotgun (WGS) entry which is preliminary data.</text>
</comment>
<protein>
    <submittedName>
        <fullName evidence="1">Uncharacterized protein</fullName>
    </submittedName>
</protein>
<dbReference type="OrthoDB" id="5188825at2"/>
<evidence type="ECO:0000313" key="1">
    <source>
        <dbReference type="EMBL" id="TWP38666.1"/>
    </source>
</evidence>
<keyword evidence="2" id="KW-1185">Reference proteome</keyword>
<reference evidence="1 2" key="2">
    <citation type="submission" date="2019-08" db="EMBL/GenBank/DDBJ databases">
        <title>Jejuicoccus antrihumi gen. nov., sp. nov., a new member of the family Dermacoccaceae isolated from a cave.</title>
        <authorList>
            <person name="Schumann P."/>
            <person name="Kim I.S."/>
        </authorList>
    </citation>
    <scope>NUCLEOTIDE SEQUENCE [LARGE SCALE GENOMIC DNA]</scope>
    <source>
        <strain evidence="1 2">C5-26</strain>
    </source>
</reference>
<dbReference type="EMBL" id="VCQV01000002">
    <property type="protein sequence ID" value="TWP38666.1"/>
    <property type="molecule type" value="Genomic_DNA"/>
</dbReference>
<sequence length="85" mass="8880">MNATIKVDCARCGAVELPMADAQLVPFGPRGSTVVEFTCPVCAHLGRKELTERATLLLMHAGVGLTTASADGILDPDDSSSGEHR</sequence>
<evidence type="ECO:0000313" key="2">
    <source>
        <dbReference type="Proteomes" id="UP000320244"/>
    </source>
</evidence>
<proteinExistence type="predicted"/>